<dbReference type="RefSeq" id="WP_131452973.1">
    <property type="nucleotide sequence ID" value="NZ_BMJK01000001.1"/>
</dbReference>
<reference evidence="3 4" key="1">
    <citation type="submission" date="2019-12" db="EMBL/GenBank/DDBJ databases">
        <title>Genomic-based taxomic classification of the family Erythrobacteraceae.</title>
        <authorList>
            <person name="Xu L."/>
        </authorList>
    </citation>
    <scope>NUCLEOTIDE SEQUENCE [LARGE SCALE GENOMIC DNA]</scope>
    <source>
        <strain evidence="3 4">RC4-10-4</strain>
    </source>
</reference>
<sequence>MTTRFAAAIAVAVAMPVAVWAVPAAAQNWNAQYAQTATGHRVGNPDADIQLIEYVSYTCPHCAQFEQESEAELRYFYVHEGQATVEVRHFIRNIVDIVAAVSAECGGADAFYDNHRMFLNSQDEWMERGRALSAAQQARWGAGDWGSRMRAIASDLDFYEMMEPRGLSRTQLDACLVDQSRAERIVAMSDANAAEFGVQGTPSFVLNGALLDGVHSWQGLREVLVATRETPPAALQ</sequence>
<dbReference type="AlphaFoldDB" id="A0A845A488"/>
<keyword evidence="1" id="KW-0732">Signal</keyword>
<feature type="chain" id="PRO_5032722024" evidence="1">
    <location>
        <begin position="22"/>
        <end position="236"/>
    </location>
</feature>
<accession>A0A845A488</accession>
<evidence type="ECO:0000259" key="2">
    <source>
        <dbReference type="Pfam" id="PF13462"/>
    </source>
</evidence>
<name>A0A845A488_9SPHN</name>
<organism evidence="3 4">
    <name type="scientific">Aurantiacibacter arachoides</name>
    <dbReference type="NCBI Taxonomy" id="1850444"/>
    <lineage>
        <taxon>Bacteria</taxon>
        <taxon>Pseudomonadati</taxon>
        <taxon>Pseudomonadota</taxon>
        <taxon>Alphaproteobacteria</taxon>
        <taxon>Sphingomonadales</taxon>
        <taxon>Erythrobacteraceae</taxon>
        <taxon>Aurantiacibacter</taxon>
    </lineage>
</organism>
<dbReference type="InterPro" id="IPR036249">
    <property type="entry name" value="Thioredoxin-like_sf"/>
</dbReference>
<keyword evidence="4" id="KW-1185">Reference proteome</keyword>
<proteinExistence type="predicted"/>
<dbReference type="EMBL" id="WTYH01000001">
    <property type="protein sequence ID" value="MXO93727.1"/>
    <property type="molecule type" value="Genomic_DNA"/>
</dbReference>
<dbReference type="OrthoDB" id="8478320at2"/>
<dbReference type="Pfam" id="PF13462">
    <property type="entry name" value="Thioredoxin_4"/>
    <property type="match status" value="1"/>
</dbReference>
<dbReference type="Gene3D" id="1.10.40.110">
    <property type="match status" value="1"/>
</dbReference>
<evidence type="ECO:0000313" key="4">
    <source>
        <dbReference type="Proteomes" id="UP000460626"/>
    </source>
</evidence>
<feature type="domain" description="Thioredoxin-like fold" evidence="2">
    <location>
        <begin position="36"/>
        <end position="224"/>
    </location>
</feature>
<dbReference type="InterPro" id="IPR012336">
    <property type="entry name" value="Thioredoxin-like_fold"/>
</dbReference>
<gene>
    <name evidence="3" type="ORF">GRI62_08920</name>
</gene>
<feature type="signal peptide" evidence="1">
    <location>
        <begin position="1"/>
        <end position="21"/>
    </location>
</feature>
<evidence type="ECO:0000313" key="3">
    <source>
        <dbReference type="EMBL" id="MXO93727.1"/>
    </source>
</evidence>
<dbReference type="SUPFAM" id="SSF52833">
    <property type="entry name" value="Thioredoxin-like"/>
    <property type="match status" value="1"/>
</dbReference>
<dbReference type="Proteomes" id="UP000460626">
    <property type="component" value="Unassembled WGS sequence"/>
</dbReference>
<dbReference type="Gene3D" id="3.40.30.10">
    <property type="entry name" value="Glutaredoxin"/>
    <property type="match status" value="1"/>
</dbReference>
<protein>
    <submittedName>
        <fullName evidence="3">Thioredoxin domain-containing protein</fullName>
    </submittedName>
</protein>
<comment type="caution">
    <text evidence="3">The sequence shown here is derived from an EMBL/GenBank/DDBJ whole genome shotgun (WGS) entry which is preliminary data.</text>
</comment>
<evidence type="ECO:0000256" key="1">
    <source>
        <dbReference type="SAM" id="SignalP"/>
    </source>
</evidence>